<sequence length="45" mass="5072">TIADGRFPAGQYSFNWNGARVPSGIYFARLLAERVDKTVKMLLLK</sequence>
<name>A0A382IKE6_9ZZZZ</name>
<dbReference type="AlphaFoldDB" id="A0A382IKE6"/>
<reference evidence="1" key="1">
    <citation type="submission" date="2018-05" db="EMBL/GenBank/DDBJ databases">
        <authorList>
            <person name="Lanie J.A."/>
            <person name="Ng W.-L."/>
            <person name="Kazmierczak K.M."/>
            <person name="Andrzejewski T.M."/>
            <person name="Davidsen T.M."/>
            <person name="Wayne K.J."/>
            <person name="Tettelin H."/>
            <person name="Glass J.I."/>
            <person name="Rusch D."/>
            <person name="Podicherti R."/>
            <person name="Tsui H.-C.T."/>
            <person name="Winkler M.E."/>
        </authorList>
    </citation>
    <scope>NUCLEOTIDE SEQUENCE</scope>
</reference>
<protein>
    <submittedName>
        <fullName evidence="1">Uncharacterized protein</fullName>
    </submittedName>
</protein>
<dbReference type="EMBL" id="UINC01067933">
    <property type="protein sequence ID" value="SVC00096.1"/>
    <property type="molecule type" value="Genomic_DNA"/>
</dbReference>
<organism evidence="1">
    <name type="scientific">marine metagenome</name>
    <dbReference type="NCBI Taxonomy" id="408172"/>
    <lineage>
        <taxon>unclassified sequences</taxon>
        <taxon>metagenomes</taxon>
        <taxon>ecological metagenomes</taxon>
    </lineage>
</organism>
<feature type="non-terminal residue" evidence="1">
    <location>
        <position position="1"/>
    </location>
</feature>
<proteinExistence type="predicted"/>
<dbReference type="Gene3D" id="2.60.40.4070">
    <property type="match status" value="1"/>
</dbReference>
<gene>
    <name evidence="1" type="ORF">METZ01_LOCUS252950</name>
</gene>
<evidence type="ECO:0000313" key="1">
    <source>
        <dbReference type="EMBL" id="SVC00096.1"/>
    </source>
</evidence>
<accession>A0A382IKE6</accession>